<protein>
    <recommendedName>
        <fullName evidence="3">Large polyvalent protein-associated domain-containing protein</fullName>
    </recommendedName>
</protein>
<keyword evidence="5" id="KW-1185">Reference proteome</keyword>
<evidence type="ECO:0000259" key="3">
    <source>
        <dbReference type="Pfam" id="PF18798"/>
    </source>
</evidence>
<feature type="region of interest" description="Disordered" evidence="2">
    <location>
        <begin position="1087"/>
        <end position="1106"/>
    </location>
</feature>
<feature type="compositionally biased region" description="Polar residues" evidence="2">
    <location>
        <begin position="794"/>
        <end position="810"/>
    </location>
</feature>
<feature type="region of interest" description="Disordered" evidence="2">
    <location>
        <begin position="1313"/>
        <end position="1349"/>
    </location>
</feature>
<dbReference type="Pfam" id="PF18798">
    <property type="entry name" value="LPD3"/>
    <property type="match status" value="1"/>
</dbReference>
<sequence length="1653" mass="175553">MPTISRRLDAAKSTGGRLGGASMVPGAVSATAPTAGGAGGEVMSTGKFGRGGPQIRAVGAEELQLPAVRRKSVLTLPTFNRIDNSPGEPLASPQEVQNVQAQMKGLWRPSDALRDGVEDKSARRDELERQRSILQRAQGRYEGAWLDKVDMKPGESAADALKRVEAELADTDRELAGQHWNYYAADNEEQLARLARQPESGTLYEQAGTAGAPDVVIGRILSALQNGGAPEGDPAAVAQIRERFGVSPEKSGSTAQYMNDLTALLGTDLETRDVQTEAIGELKRRGYNYSRISGYERTRKEAEEYARKMEERQEAAREHPVLSSAASVLASPLQGLDFLDAALRSMGPNSDEKDLSSYVPLDPYAMEATNLVRTLRGTVAEEIEKNTVWEIAGQNAASFLYQTGMSIADSAAQIAAFGPAATYFMGAGAASNQARDIMARGGTNRQVLLGGLAAGAAEAVFEKFSIDHLLSAKTVGGAKDLLRETLKQAGVEASEETFTEIANILSDAAIMGGSSGFELAVRDYEAQGMGREEARRRAYLDLVGQVAWAGAGGALSGGIMGGAVRGKQYLGGRLGGVELMPGAADTQTEGRQKAASTGEAAEYRAERPQNVELPTVPVINLSMQTVADMNGGVMPKAGNYIRKAALEKTEARLGLDKNPAAYIEASNVTRNGDAYVIKITKSSLNKMLSASSYPERVVPLESIAVLSQLERIAQNGVYFSSEGDRRGRAQIAGYDHLMTTVYIDGVPYLVDMRVRVEDEKAGGGNRLYHFTPETIEVTKKNDGAASTAGRHATSVRSTDTAPSSDPTITQDGPGVKGKDARMVGAVFLPGSGLDAGDMGPYNGAKEAVSYGRGEEALTGLQGVPGADVWGENRGAEATDAGIPRGGGSENGGIQEAPGRGGGAGARLPAWAEGHVVEKASNPGTVRAQEAARSFIDGVVVVSDTALKGQHEGAWALTSGGTVLLSDKIPPELAEPVGYHEVVHAVRQRGSEVYRAFLSRLDDRVNFSADQAVFVLDTVVKSRFAGKDLLELNDVELKTVYDELNALVWGYYKADPEHARAEFGGVFTDYDGYIAELDAIMEGARGAYAEGGRTPPGGEGAALDAGERRALEEGWRDEEPGVRAAGRQKAASTGEAAEYRAERPQNVELPTVPVINLSLDEVAQLNGGTLPQDGGHIRDTVIERARERLGLDRHSAAFIPASNVFRNGEEYVLKITKATLNKMFSVADGGPVPIESAAIMEHLERIANNGVYFKSEGDRKGRPQINGIDHLMTTVYIDGTPTLVDMRVRLVQQEKAGPTENVLYYFSPETITLTPKKGDGNTPAAERQAFRGEASPSPMDTIPRAGPGVKGKDARMVGAVFLPGSGLDAGAAGPYNGAKEAVGYGRGEEALTGLQGVPGADVRGGNFGPDAGGAKADTAAIGALQAEQTEAKRLPSWAEGHVVENVTNPGSVRAQEIAKGYVPDIAVVPDAVLKARHEGAWALTSDGTVLLSDAIPDELADPIGYHEVVHAVKQRGSVEYRAFVDKTGELLNYKNTNLEEEFLKAIVDSRFPGKVFMELKDVELDKVFDEVNAVVWGYYKADPEHARVEFGGVFTDYDGYIAELDAIMEGARGAYAEGGRTPPGGEGAALDAGEQRALEEGWRDEEPGVRAAGR</sequence>
<evidence type="ECO:0000313" key="4">
    <source>
        <dbReference type="EMBL" id="MBC5736137.1"/>
    </source>
</evidence>
<dbReference type="Proteomes" id="UP000607645">
    <property type="component" value="Unassembled WGS sequence"/>
</dbReference>
<evidence type="ECO:0000256" key="2">
    <source>
        <dbReference type="SAM" id="MobiDB-lite"/>
    </source>
</evidence>
<keyword evidence="1" id="KW-0175">Coiled coil</keyword>
<feature type="region of interest" description="Disordered" evidence="2">
    <location>
        <begin position="585"/>
        <end position="605"/>
    </location>
</feature>
<feature type="compositionally biased region" description="Basic and acidic residues" evidence="2">
    <location>
        <begin position="1632"/>
        <end position="1647"/>
    </location>
</feature>
<feature type="domain" description="Large polyvalent protein-associated" evidence="3">
    <location>
        <begin position="668"/>
        <end position="760"/>
    </location>
</feature>
<name>A0A8J6JIY6_9FIRM</name>
<evidence type="ECO:0000313" key="5">
    <source>
        <dbReference type="Proteomes" id="UP000607645"/>
    </source>
</evidence>
<gene>
    <name evidence="4" type="ORF">H8S62_03820</name>
</gene>
<evidence type="ECO:0000256" key="1">
    <source>
        <dbReference type="SAM" id="Coils"/>
    </source>
</evidence>
<feature type="region of interest" description="Disordered" evidence="2">
    <location>
        <begin position="1614"/>
        <end position="1653"/>
    </location>
</feature>
<comment type="caution">
    <text evidence="4">The sequence shown here is derived from an EMBL/GenBank/DDBJ whole genome shotgun (WGS) entry which is preliminary data.</text>
</comment>
<proteinExistence type="predicted"/>
<feature type="region of interest" description="Disordered" evidence="2">
    <location>
        <begin position="779"/>
        <end position="818"/>
    </location>
</feature>
<reference evidence="4" key="1">
    <citation type="submission" date="2020-08" db="EMBL/GenBank/DDBJ databases">
        <title>Genome public.</title>
        <authorList>
            <person name="Liu C."/>
            <person name="Sun Q."/>
        </authorList>
    </citation>
    <scope>NUCLEOTIDE SEQUENCE</scope>
    <source>
        <strain evidence="4">NSJ-52</strain>
    </source>
</reference>
<dbReference type="InterPro" id="IPR040824">
    <property type="entry name" value="LPD3"/>
</dbReference>
<organism evidence="4 5">
    <name type="scientific">Lawsonibacter faecis</name>
    <dbReference type="NCBI Taxonomy" id="2763052"/>
    <lineage>
        <taxon>Bacteria</taxon>
        <taxon>Bacillati</taxon>
        <taxon>Bacillota</taxon>
        <taxon>Clostridia</taxon>
        <taxon>Eubacteriales</taxon>
        <taxon>Oscillospiraceae</taxon>
        <taxon>Lawsonibacter</taxon>
    </lineage>
</organism>
<feature type="coiled-coil region" evidence="1">
    <location>
        <begin position="110"/>
        <end position="137"/>
    </location>
</feature>
<feature type="coiled-coil region" evidence="1">
    <location>
        <begin position="292"/>
        <end position="319"/>
    </location>
</feature>
<feature type="compositionally biased region" description="Basic and acidic residues" evidence="2">
    <location>
        <begin position="1"/>
        <end position="10"/>
    </location>
</feature>
<accession>A0A8J6JIY6</accession>
<dbReference type="EMBL" id="JACOPQ010000002">
    <property type="protein sequence ID" value="MBC5736137.1"/>
    <property type="molecule type" value="Genomic_DNA"/>
</dbReference>
<dbReference type="RefSeq" id="WP_186918521.1">
    <property type="nucleotide sequence ID" value="NZ_JACOPQ010000002.1"/>
</dbReference>
<feature type="region of interest" description="Disordered" evidence="2">
    <location>
        <begin position="1114"/>
        <end position="1140"/>
    </location>
</feature>
<feature type="region of interest" description="Disordered" evidence="2">
    <location>
        <begin position="1"/>
        <end position="25"/>
    </location>
</feature>